<dbReference type="InterPro" id="IPR017441">
    <property type="entry name" value="Protein_kinase_ATP_BS"/>
</dbReference>
<feature type="compositionally biased region" description="Low complexity" evidence="10">
    <location>
        <begin position="358"/>
        <end position="395"/>
    </location>
</feature>
<evidence type="ECO:0000256" key="7">
    <source>
        <dbReference type="ARBA" id="ARBA00047899"/>
    </source>
</evidence>
<evidence type="ECO:0000313" key="13">
    <source>
        <dbReference type="Proteomes" id="UP001608902"/>
    </source>
</evidence>
<dbReference type="InterPro" id="IPR051234">
    <property type="entry name" value="TAO_STE20_kinase"/>
</dbReference>
<protein>
    <recommendedName>
        <fullName evidence="1">non-specific serine/threonine protein kinase</fullName>
        <ecNumber evidence="1">2.7.11.1</ecNumber>
    </recommendedName>
</protein>
<evidence type="ECO:0000313" key="12">
    <source>
        <dbReference type="EMBL" id="MFH4979882.1"/>
    </source>
</evidence>
<evidence type="ECO:0000256" key="8">
    <source>
        <dbReference type="ARBA" id="ARBA00048679"/>
    </source>
</evidence>
<evidence type="ECO:0000256" key="9">
    <source>
        <dbReference type="PROSITE-ProRule" id="PRU10141"/>
    </source>
</evidence>
<keyword evidence="4 9" id="KW-0547">Nucleotide-binding</keyword>
<sequence>MPVQVVPKPGSLKDPTISALFSTKDPEQRFEDLREIGHGSFGAVFYAQDTETNERVAIKKMAFSGKQAIEKWADIIKEVSFLKSIHHRNIVDYRACYLKEHVCWLVMEYCIGSAADIVEVHRHPLKENEIAAIIEQSLCALQFLHDSGKIHRDVKAANILLTDAGIIKLADFGSASIASPAQSFVGTPYWMAPEVILAMDEGHYDQTADIWSLGITCIELAERRPPLFNMNAMSALYHIAQNDPPTLSYTNFDDTPAQWSQQFRDFVDKCLKKDPNERLNTTGCRQHSFICETVVEGVLVELIARTKALVNDLDTFQYRKMQKLLIIQDEQQNSSSTDGLSTFDKHDNDDDLLPAGGSTSSKSNSVSSFQSCHSVSTSHAESVVSSERSSSNRNSRPPIPAHILSKELPNVSSHAINSSDEKAQVADISERVSVFSFMP</sequence>
<dbReference type="EMBL" id="JBGFUD010004765">
    <property type="protein sequence ID" value="MFH4979882.1"/>
    <property type="molecule type" value="Genomic_DNA"/>
</dbReference>
<reference evidence="12 13" key="1">
    <citation type="submission" date="2024-08" db="EMBL/GenBank/DDBJ databases">
        <title>Gnathostoma spinigerum genome.</title>
        <authorList>
            <person name="Gonzalez-Bertolin B."/>
            <person name="Monzon S."/>
            <person name="Zaballos A."/>
            <person name="Jimenez P."/>
            <person name="Dekumyoy P."/>
            <person name="Varona S."/>
            <person name="Cuesta I."/>
            <person name="Sumanam S."/>
            <person name="Adisakwattana P."/>
            <person name="Gasser R.B."/>
            <person name="Hernandez-Gonzalez A."/>
            <person name="Young N.D."/>
            <person name="Perteguer M.J."/>
        </authorList>
    </citation>
    <scope>NUCLEOTIDE SEQUENCE [LARGE SCALE GENOMIC DNA]</scope>
    <source>
        <strain evidence="12">AL3</strain>
        <tissue evidence="12">Liver</tissue>
    </source>
</reference>
<feature type="binding site" evidence="9">
    <location>
        <position position="60"/>
    </location>
    <ligand>
        <name>ATP</name>
        <dbReference type="ChEBI" id="CHEBI:30616"/>
    </ligand>
</feature>
<dbReference type="Proteomes" id="UP001608902">
    <property type="component" value="Unassembled WGS sequence"/>
</dbReference>
<comment type="catalytic activity">
    <reaction evidence="8">
        <text>L-seryl-[protein] + ATP = O-phospho-L-seryl-[protein] + ADP + H(+)</text>
        <dbReference type="Rhea" id="RHEA:17989"/>
        <dbReference type="Rhea" id="RHEA-COMP:9863"/>
        <dbReference type="Rhea" id="RHEA-COMP:11604"/>
        <dbReference type="ChEBI" id="CHEBI:15378"/>
        <dbReference type="ChEBI" id="CHEBI:29999"/>
        <dbReference type="ChEBI" id="CHEBI:30616"/>
        <dbReference type="ChEBI" id="CHEBI:83421"/>
        <dbReference type="ChEBI" id="CHEBI:456216"/>
        <dbReference type="EC" id="2.7.11.1"/>
    </reaction>
</comment>
<dbReference type="GO" id="GO:0004674">
    <property type="term" value="F:protein serine/threonine kinase activity"/>
    <property type="evidence" value="ECO:0007669"/>
    <property type="project" value="UniProtKB-KW"/>
</dbReference>
<keyword evidence="2" id="KW-0723">Serine/threonine-protein kinase</keyword>
<organism evidence="12 13">
    <name type="scientific">Gnathostoma spinigerum</name>
    <dbReference type="NCBI Taxonomy" id="75299"/>
    <lineage>
        <taxon>Eukaryota</taxon>
        <taxon>Metazoa</taxon>
        <taxon>Ecdysozoa</taxon>
        <taxon>Nematoda</taxon>
        <taxon>Chromadorea</taxon>
        <taxon>Rhabditida</taxon>
        <taxon>Spirurina</taxon>
        <taxon>Gnathostomatomorpha</taxon>
        <taxon>Gnathostomatoidea</taxon>
        <taxon>Gnathostomatidae</taxon>
        <taxon>Gnathostoma</taxon>
    </lineage>
</organism>
<evidence type="ECO:0000256" key="3">
    <source>
        <dbReference type="ARBA" id="ARBA00022679"/>
    </source>
</evidence>
<gene>
    <name evidence="12" type="ORF">AB6A40_006591</name>
</gene>
<dbReference type="EC" id="2.7.11.1" evidence="1"/>
<comment type="caution">
    <text evidence="12">The sequence shown here is derived from an EMBL/GenBank/DDBJ whole genome shotgun (WGS) entry which is preliminary data.</text>
</comment>
<dbReference type="InterPro" id="IPR000719">
    <property type="entry name" value="Prot_kinase_dom"/>
</dbReference>
<name>A0ABD6ETK9_9BILA</name>
<evidence type="ECO:0000256" key="1">
    <source>
        <dbReference type="ARBA" id="ARBA00012513"/>
    </source>
</evidence>
<dbReference type="PANTHER" id="PTHR47167">
    <property type="entry name" value="SERINE/THREONINE-PROTEIN KINASE TAO1-LIKE PROTEIN"/>
    <property type="match status" value="1"/>
</dbReference>
<dbReference type="Pfam" id="PF00069">
    <property type="entry name" value="Pkinase"/>
    <property type="match status" value="1"/>
</dbReference>
<evidence type="ECO:0000259" key="11">
    <source>
        <dbReference type="PROSITE" id="PS50011"/>
    </source>
</evidence>
<evidence type="ECO:0000256" key="10">
    <source>
        <dbReference type="SAM" id="MobiDB-lite"/>
    </source>
</evidence>
<evidence type="ECO:0000256" key="4">
    <source>
        <dbReference type="ARBA" id="ARBA00022741"/>
    </source>
</evidence>
<dbReference type="InterPro" id="IPR011009">
    <property type="entry name" value="Kinase-like_dom_sf"/>
</dbReference>
<dbReference type="SUPFAM" id="SSF56112">
    <property type="entry name" value="Protein kinase-like (PK-like)"/>
    <property type="match status" value="1"/>
</dbReference>
<proteinExistence type="predicted"/>
<dbReference type="Gene3D" id="1.10.510.10">
    <property type="entry name" value="Transferase(Phosphotransferase) domain 1"/>
    <property type="match status" value="1"/>
</dbReference>
<dbReference type="AlphaFoldDB" id="A0ABD6ETK9"/>
<accession>A0ABD6ETK9</accession>
<dbReference type="Gene3D" id="3.30.200.20">
    <property type="entry name" value="Phosphorylase Kinase, domain 1"/>
    <property type="match status" value="1"/>
</dbReference>
<feature type="region of interest" description="Disordered" evidence="10">
    <location>
        <begin position="334"/>
        <end position="402"/>
    </location>
</feature>
<keyword evidence="6 9" id="KW-0067">ATP-binding</keyword>
<evidence type="ECO:0000256" key="5">
    <source>
        <dbReference type="ARBA" id="ARBA00022777"/>
    </source>
</evidence>
<feature type="domain" description="Protein kinase" evidence="11">
    <location>
        <begin position="30"/>
        <end position="290"/>
    </location>
</feature>
<keyword evidence="13" id="KW-1185">Reference proteome</keyword>
<dbReference type="PANTHER" id="PTHR47167:SF4">
    <property type="entry name" value="SERINE_THREONINE-PROTEIN KINASE TAO"/>
    <property type="match status" value="1"/>
</dbReference>
<dbReference type="FunFam" id="1.10.510.10:FF:000877">
    <property type="entry name" value="TAO kinase 2"/>
    <property type="match status" value="1"/>
</dbReference>
<dbReference type="GO" id="GO:0005524">
    <property type="term" value="F:ATP binding"/>
    <property type="evidence" value="ECO:0007669"/>
    <property type="project" value="UniProtKB-UniRule"/>
</dbReference>
<evidence type="ECO:0000256" key="6">
    <source>
        <dbReference type="ARBA" id="ARBA00022840"/>
    </source>
</evidence>
<comment type="catalytic activity">
    <reaction evidence="7">
        <text>L-threonyl-[protein] + ATP = O-phospho-L-threonyl-[protein] + ADP + H(+)</text>
        <dbReference type="Rhea" id="RHEA:46608"/>
        <dbReference type="Rhea" id="RHEA-COMP:11060"/>
        <dbReference type="Rhea" id="RHEA-COMP:11605"/>
        <dbReference type="ChEBI" id="CHEBI:15378"/>
        <dbReference type="ChEBI" id="CHEBI:30013"/>
        <dbReference type="ChEBI" id="CHEBI:30616"/>
        <dbReference type="ChEBI" id="CHEBI:61977"/>
        <dbReference type="ChEBI" id="CHEBI:456216"/>
        <dbReference type="EC" id="2.7.11.1"/>
    </reaction>
</comment>
<evidence type="ECO:0000256" key="2">
    <source>
        <dbReference type="ARBA" id="ARBA00022527"/>
    </source>
</evidence>
<dbReference type="PROSITE" id="PS50011">
    <property type="entry name" value="PROTEIN_KINASE_DOM"/>
    <property type="match status" value="1"/>
</dbReference>
<dbReference type="PROSITE" id="PS00107">
    <property type="entry name" value="PROTEIN_KINASE_ATP"/>
    <property type="match status" value="1"/>
</dbReference>
<keyword evidence="3" id="KW-0808">Transferase</keyword>
<dbReference type="SMART" id="SM00220">
    <property type="entry name" value="S_TKc"/>
    <property type="match status" value="1"/>
</dbReference>
<keyword evidence="5" id="KW-0418">Kinase</keyword>